<evidence type="ECO:0000313" key="2">
    <source>
        <dbReference type="Proteomes" id="UP000221845"/>
    </source>
</evidence>
<sequence length="1170" mass="128112">MRRIKVPINLALPAVGPVAVRYQTRDGTAIAGRDYFHSHGFIQFNKGDIVRHVLIETVRTDAEGVFYLDLFDPVNGTIGKPDSTITIVASQQAADLTEVVKGMLSANFGFIQRATGSTIANGGMPELITKEGLVRNNQFVGGALGGYTPDGTASSEGIALLMRGIARAYAVTKAPEQLEYLKFLMDATCRVFFRGARPSSEPHQNWWHSWLANATVPFDVRGPIPADGDLALTGYVAQRDPESRVTFVDGVGIIDPPPQIVFQVVTTDAELVWPNVFSELVKGERVDVDYYINTYGNRVHGVQKTGSFGQPIDEVSGETPGKIVLKQKLNGEYLVNFCVTVPGVAIANEELYEAWPMWRKMYPNEVSTAADALHWFFDAFDTAAEAEPGNLEWRLARERILDAWRLCCAQESNNTTIFQAGADGPYNNFPLTYAYAYGRENVDDPASAWTAAPPTSRFLAARGSDGYVQFTLPTTNGAPGSGLPIRYGMGFENSPMFLNYEPQASVSFDLQADKPLVVSAQITDKAGKQFTAGVLVPEKKEPLELGVRSFVRFQGEPGDGTGDKTGDWSSDDDYIPPEYEAVKFPGRQMALVGDSLTAMCNVHIPVKTDSDRYESFTFGNCGFWTYCAMLGGHRLSLEPGVNPNVNGKFSGFNFGIAGTKTESWWLEEDDTLGDGVYNMGPMFAALKAINLYNCVAICGGTNDLSANITAPKVLNRLKKACYELASQGKWVFISTIPPRTTALLKGYTLQQQDVIRERLLTVNQGLRDWIATDKPPNIWLVDVFPLLVGPNGIDPAGWVSDRLNADGMHTPGNYRPEAPGVTFCYDGLHMSQPGAYLWGKELNRVQIAAGVTPRPDGTVGDITLGANKIPNPGMIFTTTQPVKMSNILGRAIGLGAPLYDATHKPITPAIKDKFQNRGLGYTNGSVPDYWFFYRSSNLDEESYSNFGSYVWGDLAAEFPQLVPYMAESTWADGAAKFSVVTVDGKKGIKVEFSVPQTGNKNESFVVRVMLPRGQHGPWDEFSYGLPETDPQYGEGYRRNTEYFAGQFVSAEAELRIVKPINVHTHRVSKSFMTIDYAAVGAGDTSSVGARISSSSMGPSFWPPSDIDIVRMLPQDVTLHARTPFIRAPRPTPNELHQYVQVNFEFGLDASSGPASVTAIILDPKLQIVSM</sequence>
<dbReference type="Proteomes" id="UP000221845">
    <property type="component" value="Segment"/>
</dbReference>
<proteinExistence type="predicted"/>
<keyword evidence="2" id="KW-1185">Reference proteome</keyword>
<dbReference type="Gene3D" id="3.40.50.1110">
    <property type="entry name" value="SGNH hydrolase"/>
    <property type="match status" value="1"/>
</dbReference>
<dbReference type="SUPFAM" id="SSF52266">
    <property type="entry name" value="SGNH hydrolase"/>
    <property type="match status" value="1"/>
</dbReference>
<protein>
    <submittedName>
        <fullName evidence="1">Uncharacterized protein</fullName>
    </submittedName>
</protein>
<dbReference type="InterPro" id="IPR038081">
    <property type="entry name" value="CalX-like_sf"/>
</dbReference>
<dbReference type="Gene3D" id="2.60.40.2030">
    <property type="match status" value="1"/>
</dbReference>
<dbReference type="SUPFAM" id="SSF141072">
    <property type="entry name" value="CalX-like"/>
    <property type="match status" value="1"/>
</dbReference>
<dbReference type="InterPro" id="IPR036514">
    <property type="entry name" value="SGNH_hydro_sf"/>
</dbReference>
<evidence type="ECO:0000313" key="1">
    <source>
        <dbReference type="EMBL" id="ARV77119.1"/>
    </source>
</evidence>
<organism evidence="1 2">
    <name type="scientific">Pseudomonas phage Skulduggery</name>
    <dbReference type="NCBI Taxonomy" id="2006671"/>
    <lineage>
        <taxon>Viruses</taxon>
        <taxon>Duplodnaviria</taxon>
        <taxon>Heunggongvirae</taxon>
        <taxon>Uroviricota</taxon>
        <taxon>Caudoviricetes</taxon>
        <taxon>Skulduggeryvirus</taxon>
        <taxon>Skulduggeryvirus skulduggery</taxon>
    </lineage>
</organism>
<reference evidence="1 2" key="1">
    <citation type="submission" date="2017-05" db="EMBL/GenBank/DDBJ databases">
        <authorList>
            <person name="Song R."/>
            <person name="Chenine A.L."/>
            <person name="Ruprecht R.M."/>
        </authorList>
    </citation>
    <scope>NUCLEOTIDE SEQUENCE [LARGE SCALE GENOMIC DNA]</scope>
</reference>
<dbReference type="EMBL" id="MF042361">
    <property type="protein sequence ID" value="ARV77119.1"/>
    <property type="molecule type" value="Genomic_DNA"/>
</dbReference>
<gene>
    <name evidence="1" type="ORF">SKUL_20</name>
</gene>
<accession>A0A1Y0T004</accession>
<name>A0A1Y0T004_9CAUD</name>